<keyword evidence="2 8" id="KW-0698">rRNA processing</keyword>
<dbReference type="NCBIfam" id="TIGR00755">
    <property type="entry name" value="ksgA"/>
    <property type="match status" value="1"/>
</dbReference>
<dbReference type="InterPro" id="IPR001737">
    <property type="entry name" value="KsgA/Erm"/>
</dbReference>
<dbReference type="GO" id="GO:0003723">
    <property type="term" value="F:RNA binding"/>
    <property type="evidence" value="ECO:0007669"/>
    <property type="project" value="UniProtKB-UniRule"/>
</dbReference>
<dbReference type="InterPro" id="IPR000086">
    <property type="entry name" value="NUDIX_hydrolase_dom"/>
</dbReference>
<reference evidence="12" key="1">
    <citation type="journal article" date="2017" name="Genome Announc.">
        <title>Draft Genome Sequence of Terrimicrobium sacchariphilum NM-5T, a Facultative Anaerobic Soil Bacterium of the Class Spartobacteria.</title>
        <authorList>
            <person name="Qiu Y.L."/>
            <person name="Tourlousse D.M."/>
            <person name="Matsuura N."/>
            <person name="Ohashi A."/>
            <person name="Sekiguchi Y."/>
        </authorList>
    </citation>
    <scope>NUCLEOTIDE SEQUENCE [LARGE SCALE GENOMIC DNA]</scope>
    <source>
        <strain evidence="12">NM-5</strain>
    </source>
</reference>
<keyword evidence="12" id="KW-1185">Reference proteome</keyword>
<dbReference type="AlphaFoldDB" id="A0A146G1H8"/>
<dbReference type="GO" id="GO:0016787">
    <property type="term" value="F:hydrolase activity"/>
    <property type="evidence" value="ECO:0007669"/>
    <property type="project" value="UniProtKB-KW"/>
</dbReference>
<dbReference type="Gene3D" id="3.40.50.150">
    <property type="entry name" value="Vaccinia Virus protein VP39"/>
    <property type="match status" value="1"/>
</dbReference>
<evidence type="ECO:0000256" key="4">
    <source>
        <dbReference type="ARBA" id="ARBA00022679"/>
    </source>
</evidence>
<dbReference type="InterPro" id="IPR020598">
    <property type="entry name" value="rRNA_Ade_methylase_Trfase_N"/>
</dbReference>
<dbReference type="InterPro" id="IPR029063">
    <property type="entry name" value="SAM-dependent_MTases_sf"/>
</dbReference>
<accession>A0A146G1H8</accession>
<sequence length="445" mass="49592">MTLTEIQHALAELETRPRQSLGQNFLHDQNIARWIAAQLSLREGEHVVEVGPGLGSLSECLVQPGVTVTLIEKDGLMVEWLSKKFAGQPVELFHMDALDFDLRKLYGKGPVKIVGNLPYYVSTPLIAKYASALSPASILVLMLQHEVAARLAATPGTKDFGAMSVCTARRWKVSYAKKIPHTVFFPQPKVASAVVILEKKSADEVPACDEALFEYLVRKGFSERRKQLRKLLPEYRELWPDACAALGLPETVRAEELSLQQWEKLTQMVAPARAQSGDEMFDIVDESDRVIGSETRNTVHVNNFRHRAVHMLIFNQAGELFLQKRSIWKDKNPGVWDSSAAGHVDAGETYDGAAEREILEELGIRIPLEKFGRLGCSAETGFEFIELYSGTHDGPFVLPRMELETGAFFAMPQVREWLARTPQDFSPVFRQVLAAYDAAKGGRGG</sequence>
<keyword evidence="3 8" id="KW-0489">Methyltransferase</keyword>
<dbReference type="PROSITE" id="PS00893">
    <property type="entry name" value="NUDIX_BOX"/>
    <property type="match status" value="1"/>
</dbReference>
<feature type="binding site" evidence="8 9">
    <location>
        <position position="96"/>
    </location>
    <ligand>
        <name>S-adenosyl-L-methionine</name>
        <dbReference type="ChEBI" id="CHEBI:59789"/>
    </ligand>
</feature>
<feature type="binding site" evidence="8 9">
    <location>
        <position position="24"/>
    </location>
    <ligand>
        <name>S-adenosyl-L-methionine</name>
        <dbReference type="ChEBI" id="CHEBI:59789"/>
    </ligand>
</feature>
<evidence type="ECO:0000256" key="1">
    <source>
        <dbReference type="ARBA" id="ARBA00022490"/>
    </source>
</evidence>
<dbReference type="Gene3D" id="3.90.79.10">
    <property type="entry name" value="Nucleoside Triphosphate Pyrophosphohydrolase"/>
    <property type="match status" value="1"/>
</dbReference>
<comment type="similarity">
    <text evidence="8">Belongs to the class I-like SAM-binding methyltransferase superfamily. rRNA adenine N(6)-methyltransferase family. RsmA subfamily.</text>
</comment>
<keyword evidence="4 8" id="KW-0808">Transferase</keyword>
<evidence type="ECO:0000256" key="9">
    <source>
        <dbReference type="PROSITE-ProRule" id="PRU01026"/>
    </source>
</evidence>
<feature type="binding site" evidence="8 9">
    <location>
        <position position="26"/>
    </location>
    <ligand>
        <name>S-adenosyl-L-methionine</name>
        <dbReference type="ChEBI" id="CHEBI:59789"/>
    </ligand>
</feature>
<dbReference type="Gene3D" id="1.10.8.100">
    <property type="entry name" value="Ribosomal RNA adenine dimethylase-like, domain 2"/>
    <property type="match status" value="1"/>
</dbReference>
<name>A0A146G1H8_TERSA</name>
<evidence type="ECO:0000256" key="8">
    <source>
        <dbReference type="HAMAP-Rule" id="MF_00607"/>
    </source>
</evidence>
<keyword evidence="7 8" id="KW-0694">RNA-binding</keyword>
<protein>
    <recommendedName>
        <fullName evidence="8">Ribosomal RNA small subunit methyltransferase A</fullName>
        <ecNumber evidence="8">2.1.1.182</ecNumber>
    </recommendedName>
    <alternativeName>
        <fullName evidence="8">16S rRNA (adenine(1518)-N(6)/adenine(1519)-N(6))-dimethyltransferase</fullName>
    </alternativeName>
    <alternativeName>
        <fullName evidence="8">16S rRNA dimethyladenosine transferase</fullName>
    </alternativeName>
    <alternativeName>
        <fullName evidence="8">16S rRNA dimethylase</fullName>
    </alternativeName>
    <alternativeName>
        <fullName evidence="8">S-adenosylmethionine-6-N', N'-adenosyl(rRNA) dimethyltransferase</fullName>
    </alternativeName>
</protein>
<comment type="subcellular location">
    <subcellularLocation>
        <location evidence="8">Cytoplasm</location>
    </subcellularLocation>
</comment>
<keyword evidence="5 8" id="KW-0949">S-adenosyl-L-methionine</keyword>
<dbReference type="InterPro" id="IPR020084">
    <property type="entry name" value="NUDIX_hydrolase_CS"/>
</dbReference>
<comment type="caution">
    <text evidence="11">The sequence shown here is derived from an EMBL/GenBank/DDBJ whole genome shotgun (WGS) entry which is preliminary data.</text>
</comment>
<dbReference type="InParanoid" id="A0A146G1H8"/>
<organism evidence="11 12">
    <name type="scientific">Terrimicrobium sacchariphilum</name>
    <dbReference type="NCBI Taxonomy" id="690879"/>
    <lineage>
        <taxon>Bacteria</taxon>
        <taxon>Pseudomonadati</taxon>
        <taxon>Verrucomicrobiota</taxon>
        <taxon>Terrimicrobiia</taxon>
        <taxon>Terrimicrobiales</taxon>
        <taxon>Terrimicrobiaceae</taxon>
        <taxon>Terrimicrobium</taxon>
    </lineage>
</organism>
<keyword evidence="6" id="KW-0378">Hydrolase</keyword>
<evidence type="ECO:0000256" key="5">
    <source>
        <dbReference type="ARBA" id="ARBA00022691"/>
    </source>
</evidence>
<feature type="binding site" evidence="8 9">
    <location>
        <position position="72"/>
    </location>
    <ligand>
        <name>S-adenosyl-L-methionine</name>
        <dbReference type="ChEBI" id="CHEBI:59789"/>
    </ligand>
</feature>
<dbReference type="PROSITE" id="PS01131">
    <property type="entry name" value="RRNA_A_DIMETH"/>
    <property type="match status" value="1"/>
</dbReference>
<dbReference type="InterPro" id="IPR011530">
    <property type="entry name" value="rRNA_adenine_dimethylase"/>
</dbReference>
<dbReference type="SMART" id="SM00650">
    <property type="entry name" value="rADc"/>
    <property type="match status" value="1"/>
</dbReference>
<dbReference type="GO" id="GO:0005829">
    <property type="term" value="C:cytosol"/>
    <property type="evidence" value="ECO:0007669"/>
    <property type="project" value="TreeGrafter"/>
</dbReference>
<dbReference type="CDD" id="cd04692">
    <property type="entry name" value="NUDIX_Hydrolase"/>
    <property type="match status" value="1"/>
</dbReference>
<evidence type="ECO:0000256" key="2">
    <source>
        <dbReference type="ARBA" id="ARBA00022552"/>
    </source>
</evidence>
<dbReference type="SUPFAM" id="SSF55811">
    <property type="entry name" value="Nudix"/>
    <property type="match status" value="1"/>
</dbReference>
<dbReference type="InterPro" id="IPR015797">
    <property type="entry name" value="NUDIX_hydrolase-like_dom_sf"/>
</dbReference>
<proteinExistence type="inferred from homology"/>
<dbReference type="PANTHER" id="PTHR11727:SF7">
    <property type="entry name" value="DIMETHYLADENOSINE TRANSFERASE-RELATED"/>
    <property type="match status" value="1"/>
</dbReference>
<dbReference type="STRING" id="690879.TSACC_158"/>
<dbReference type="GO" id="GO:0052908">
    <property type="term" value="F:16S rRNA (adenine(1518)-N(6)/adenine(1519)-N(6))-dimethyltransferase activity"/>
    <property type="evidence" value="ECO:0007669"/>
    <property type="project" value="UniProtKB-EC"/>
</dbReference>
<comment type="catalytic activity">
    <reaction evidence="8">
        <text>adenosine(1518)/adenosine(1519) in 16S rRNA + 4 S-adenosyl-L-methionine = N(6)-dimethyladenosine(1518)/N(6)-dimethyladenosine(1519) in 16S rRNA + 4 S-adenosyl-L-homocysteine + 4 H(+)</text>
        <dbReference type="Rhea" id="RHEA:19609"/>
        <dbReference type="Rhea" id="RHEA-COMP:10232"/>
        <dbReference type="Rhea" id="RHEA-COMP:10233"/>
        <dbReference type="ChEBI" id="CHEBI:15378"/>
        <dbReference type="ChEBI" id="CHEBI:57856"/>
        <dbReference type="ChEBI" id="CHEBI:59789"/>
        <dbReference type="ChEBI" id="CHEBI:74411"/>
        <dbReference type="ChEBI" id="CHEBI:74493"/>
        <dbReference type="EC" id="2.1.1.182"/>
    </reaction>
</comment>
<dbReference type="PANTHER" id="PTHR11727">
    <property type="entry name" value="DIMETHYLADENOSINE TRANSFERASE"/>
    <property type="match status" value="1"/>
</dbReference>
<feature type="binding site" evidence="8 9">
    <location>
        <position position="51"/>
    </location>
    <ligand>
        <name>S-adenosyl-L-methionine</name>
        <dbReference type="ChEBI" id="CHEBI:59789"/>
    </ligand>
</feature>
<evidence type="ECO:0000256" key="7">
    <source>
        <dbReference type="ARBA" id="ARBA00022884"/>
    </source>
</evidence>
<evidence type="ECO:0000313" key="11">
    <source>
        <dbReference type="EMBL" id="GAT31510.1"/>
    </source>
</evidence>
<dbReference type="SUPFAM" id="SSF53335">
    <property type="entry name" value="S-adenosyl-L-methionine-dependent methyltransferases"/>
    <property type="match status" value="1"/>
</dbReference>
<dbReference type="Pfam" id="PF00398">
    <property type="entry name" value="RrnaAD"/>
    <property type="match status" value="1"/>
</dbReference>
<dbReference type="PROSITE" id="PS51462">
    <property type="entry name" value="NUDIX"/>
    <property type="match status" value="1"/>
</dbReference>
<evidence type="ECO:0000256" key="6">
    <source>
        <dbReference type="ARBA" id="ARBA00022801"/>
    </source>
</evidence>
<comment type="function">
    <text evidence="8">Specifically dimethylates two adjacent adenosines (A1518 and A1519) in the loop of a conserved hairpin near the 3'-end of 16S rRNA in the 30S particle. May play a critical role in biogenesis of 30S subunits.</text>
</comment>
<dbReference type="InterPro" id="IPR020596">
    <property type="entry name" value="rRNA_Ade_Mease_Trfase_CS"/>
</dbReference>
<dbReference type="EC" id="2.1.1.182" evidence="8"/>
<evidence type="ECO:0000313" key="12">
    <source>
        <dbReference type="Proteomes" id="UP000076023"/>
    </source>
</evidence>
<keyword evidence="1 8" id="KW-0963">Cytoplasm</keyword>
<dbReference type="Proteomes" id="UP000076023">
    <property type="component" value="Unassembled WGS sequence"/>
</dbReference>
<dbReference type="FunCoup" id="A0A146G1H8">
    <property type="interactions" value="495"/>
</dbReference>
<feature type="domain" description="Nudix hydrolase" evidence="10">
    <location>
        <begin position="304"/>
        <end position="431"/>
    </location>
</feature>
<dbReference type="EMBL" id="BDCO01000001">
    <property type="protein sequence ID" value="GAT31510.1"/>
    <property type="molecule type" value="Genomic_DNA"/>
</dbReference>
<dbReference type="Pfam" id="PF00293">
    <property type="entry name" value="NUDIX"/>
    <property type="match status" value="1"/>
</dbReference>
<dbReference type="InterPro" id="IPR023165">
    <property type="entry name" value="rRNA_Ade_diMease-like_C"/>
</dbReference>
<dbReference type="HAMAP" id="MF_00607">
    <property type="entry name" value="16SrRNA_methyltr_A"/>
    <property type="match status" value="1"/>
</dbReference>
<gene>
    <name evidence="8" type="primary">rsmA</name>
    <name evidence="8" type="synonym">ksgA</name>
    <name evidence="11" type="ORF">TSACC_158</name>
</gene>
<evidence type="ECO:0000256" key="3">
    <source>
        <dbReference type="ARBA" id="ARBA00022603"/>
    </source>
</evidence>
<feature type="binding site" evidence="8 9">
    <location>
        <position position="116"/>
    </location>
    <ligand>
        <name>S-adenosyl-L-methionine</name>
        <dbReference type="ChEBI" id="CHEBI:59789"/>
    </ligand>
</feature>
<evidence type="ECO:0000259" key="10">
    <source>
        <dbReference type="PROSITE" id="PS51462"/>
    </source>
</evidence>
<dbReference type="PROSITE" id="PS51689">
    <property type="entry name" value="SAM_RNA_A_N6_MT"/>
    <property type="match status" value="1"/>
</dbReference>